<comment type="caution">
    <text evidence="1">The sequence shown here is derived from an EMBL/GenBank/DDBJ whole genome shotgun (WGS) entry which is preliminary data.</text>
</comment>
<gene>
    <name evidence="1" type="ORF">ENSA7_75950</name>
</gene>
<sequence length="97" mass="10594">MEFADPRTVRSITAARKACARAAGTWTCEDPDDDPAAEAEQLARDAVEHLEQGRWDEACECAEATASLAEEHGQGTVWREFVLLVEEAAETGRDSQS</sequence>
<dbReference type="EMBL" id="PVNL01000139">
    <property type="protein sequence ID" value="PRP94772.1"/>
    <property type="molecule type" value="Genomic_DNA"/>
</dbReference>
<accession>A0A2S9XPI3</accession>
<dbReference type="Gene3D" id="1.20.58.80">
    <property type="entry name" value="Phosphotransferase system, lactose/cellobiose-type IIA subunit"/>
    <property type="match status" value="1"/>
</dbReference>
<proteinExistence type="predicted"/>
<name>A0A2S9XPI3_9BACT</name>
<organism evidence="1 2">
    <name type="scientific">Enhygromyxa salina</name>
    <dbReference type="NCBI Taxonomy" id="215803"/>
    <lineage>
        <taxon>Bacteria</taxon>
        <taxon>Pseudomonadati</taxon>
        <taxon>Myxococcota</taxon>
        <taxon>Polyangia</taxon>
        <taxon>Nannocystales</taxon>
        <taxon>Nannocystaceae</taxon>
        <taxon>Enhygromyxa</taxon>
    </lineage>
</organism>
<reference evidence="1 2" key="1">
    <citation type="submission" date="2018-03" db="EMBL/GenBank/DDBJ databases">
        <title>Draft Genome Sequences of the Obligatory Marine Myxobacteria Enhygromyxa salina SWB007.</title>
        <authorList>
            <person name="Poehlein A."/>
            <person name="Moghaddam J.A."/>
            <person name="Harms H."/>
            <person name="Alanjari M."/>
            <person name="Koenig G.M."/>
            <person name="Daniel R."/>
            <person name="Schaeberle T.F."/>
        </authorList>
    </citation>
    <scope>NUCLEOTIDE SEQUENCE [LARGE SCALE GENOMIC DNA]</scope>
    <source>
        <strain evidence="1 2">SWB007</strain>
    </source>
</reference>
<evidence type="ECO:0000313" key="1">
    <source>
        <dbReference type="EMBL" id="PRP94772.1"/>
    </source>
</evidence>
<protein>
    <submittedName>
        <fullName evidence="1">Uncharacterized protein</fullName>
    </submittedName>
</protein>
<dbReference type="OrthoDB" id="9931259at2"/>
<evidence type="ECO:0000313" key="2">
    <source>
        <dbReference type="Proteomes" id="UP000238823"/>
    </source>
</evidence>
<dbReference type="RefSeq" id="WP_106094365.1">
    <property type="nucleotide sequence ID" value="NZ_PVNL01000139.1"/>
</dbReference>
<dbReference type="AlphaFoldDB" id="A0A2S9XPI3"/>
<dbReference type="Proteomes" id="UP000238823">
    <property type="component" value="Unassembled WGS sequence"/>
</dbReference>